<evidence type="ECO:0000256" key="2">
    <source>
        <dbReference type="ARBA" id="ARBA00023015"/>
    </source>
</evidence>
<dbReference type="InterPro" id="IPR001761">
    <property type="entry name" value="Peripla_BP/Lac1_sug-bd_dom"/>
</dbReference>
<dbReference type="CDD" id="cd06291">
    <property type="entry name" value="PBP1_Qymf-like"/>
    <property type="match status" value="1"/>
</dbReference>
<keyword evidence="2" id="KW-0805">Transcription regulation</keyword>
<dbReference type="GO" id="GO:0000976">
    <property type="term" value="F:transcription cis-regulatory region binding"/>
    <property type="evidence" value="ECO:0007669"/>
    <property type="project" value="TreeGrafter"/>
</dbReference>
<dbReference type="RefSeq" id="WP_075105452.1">
    <property type="nucleotide sequence ID" value="NZ_MSJM01000008.1"/>
</dbReference>
<evidence type="ECO:0000313" key="8">
    <source>
        <dbReference type="Proteomes" id="UP000186890"/>
    </source>
</evidence>
<dbReference type="SMART" id="SM00354">
    <property type="entry name" value="HTH_LACI"/>
    <property type="match status" value="1"/>
</dbReference>
<evidence type="ECO:0000259" key="5">
    <source>
        <dbReference type="PROSITE" id="PS50932"/>
    </source>
</evidence>
<dbReference type="InterPro" id="IPR001387">
    <property type="entry name" value="Cro/C1-type_HTH"/>
</dbReference>
<dbReference type="PROSITE" id="PS50943">
    <property type="entry name" value="HTH_CROC1"/>
    <property type="match status" value="1"/>
</dbReference>
<evidence type="ECO:0000259" key="6">
    <source>
        <dbReference type="PROSITE" id="PS50943"/>
    </source>
</evidence>
<keyword evidence="8" id="KW-1185">Reference proteome</keyword>
<gene>
    <name evidence="7" type="ORF">BU202_09030</name>
</gene>
<dbReference type="PANTHER" id="PTHR30146:SF95">
    <property type="entry name" value="RIBOSE OPERON REPRESSOR"/>
    <property type="match status" value="1"/>
</dbReference>
<dbReference type="Gene3D" id="3.40.50.2300">
    <property type="match status" value="2"/>
</dbReference>
<dbReference type="Pfam" id="PF00532">
    <property type="entry name" value="Peripla_BP_1"/>
    <property type="match status" value="1"/>
</dbReference>
<dbReference type="SUPFAM" id="SSF47413">
    <property type="entry name" value="lambda repressor-like DNA-binding domains"/>
    <property type="match status" value="1"/>
</dbReference>
<name>A0A1Q8E603_9STRE</name>
<evidence type="ECO:0000256" key="1">
    <source>
        <dbReference type="ARBA" id="ARBA00022491"/>
    </source>
</evidence>
<dbReference type="OrthoDB" id="9796186at2"/>
<feature type="domain" description="HTH cro/C1-type" evidence="6">
    <location>
        <begin position="5"/>
        <end position="53"/>
    </location>
</feature>
<keyword evidence="1" id="KW-0678">Repressor</keyword>
<dbReference type="AlphaFoldDB" id="A0A1Q8E603"/>
<dbReference type="PROSITE" id="PS00356">
    <property type="entry name" value="HTH_LACI_1"/>
    <property type="match status" value="1"/>
</dbReference>
<dbReference type="PANTHER" id="PTHR30146">
    <property type="entry name" value="LACI-RELATED TRANSCRIPTIONAL REPRESSOR"/>
    <property type="match status" value="1"/>
</dbReference>
<dbReference type="InterPro" id="IPR028082">
    <property type="entry name" value="Peripla_BP_I"/>
</dbReference>
<dbReference type="Gene3D" id="1.10.260.40">
    <property type="entry name" value="lambda repressor-like DNA-binding domains"/>
    <property type="match status" value="1"/>
</dbReference>
<evidence type="ECO:0000256" key="3">
    <source>
        <dbReference type="ARBA" id="ARBA00023125"/>
    </source>
</evidence>
<proteinExistence type="predicted"/>
<dbReference type="CDD" id="cd01392">
    <property type="entry name" value="HTH_LacI"/>
    <property type="match status" value="1"/>
</dbReference>
<reference evidence="8" key="1">
    <citation type="submission" date="2016-12" db="EMBL/GenBank/DDBJ databases">
        <authorList>
            <person name="Gulvik C.A."/>
        </authorList>
    </citation>
    <scope>NUCLEOTIDE SEQUENCE [LARGE SCALE GENOMIC DNA]</scope>
    <source>
        <strain evidence="8">NED12-00049-6B</strain>
    </source>
</reference>
<organism evidence="7 8">
    <name type="scientific">Streptococcus cuniculi</name>
    <dbReference type="NCBI Taxonomy" id="1432788"/>
    <lineage>
        <taxon>Bacteria</taxon>
        <taxon>Bacillati</taxon>
        <taxon>Bacillota</taxon>
        <taxon>Bacilli</taxon>
        <taxon>Lactobacillales</taxon>
        <taxon>Streptococcaceae</taxon>
        <taxon>Streptococcus</taxon>
    </lineage>
</organism>
<comment type="caution">
    <text evidence="7">The sequence shown here is derived from an EMBL/GenBank/DDBJ whole genome shotgun (WGS) entry which is preliminary data.</text>
</comment>
<dbReference type="Pfam" id="PF00356">
    <property type="entry name" value="LacI"/>
    <property type="match status" value="1"/>
</dbReference>
<dbReference type="InterPro" id="IPR000843">
    <property type="entry name" value="HTH_LacI"/>
</dbReference>
<dbReference type="GO" id="GO:0003700">
    <property type="term" value="F:DNA-binding transcription factor activity"/>
    <property type="evidence" value="ECO:0007669"/>
    <property type="project" value="TreeGrafter"/>
</dbReference>
<feature type="domain" description="HTH lacI-type" evidence="5">
    <location>
        <begin position="9"/>
        <end position="63"/>
    </location>
</feature>
<evidence type="ECO:0000313" key="7">
    <source>
        <dbReference type="EMBL" id="OLF47212.1"/>
    </source>
</evidence>
<dbReference type="InterPro" id="IPR010982">
    <property type="entry name" value="Lambda_DNA-bd_dom_sf"/>
</dbReference>
<dbReference type="PRINTS" id="PR00036">
    <property type="entry name" value="HTHLACI"/>
</dbReference>
<dbReference type="EMBL" id="MSJM01000008">
    <property type="protein sequence ID" value="OLF47212.1"/>
    <property type="molecule type" value="Genomic_DNA"/>
</dbReference>
<evidence type="ECO:0000256" key="4">
    <source>
        <dbReference type="ARBA" id="ARBA00023163"/>
    </source>
</evidence>
<dbReference type="Proteomes" id="UP000186890">
    <property type="component" value="Unassembled WGS sequence"/>
</dbReference>
<accession>A0A1Q8E603</accession>
<sequence>MEEVQKKSVTMKDVAQLAGVSVGTVSRVINQEQGIKKTTLQKVQQAIEELNYIPDVYARGMKTNRTETVALILPTIWHPFFSEFAFFVEEALSKKNYKLLLCNTDGAKKEIEYLMMLRQNKVDGIIAITYSPIEDYLASNIPFVSIDRTYRDKEIACVTSDNQKGGELAAQMLLEKGCQHLAFVGSHNDTFNETKKRRQFFEKTVRQTGKECLVFDIPEPVDDFLGELEKFLVAHPQIDGIFAINDFVALETMQILEKRGKRVPEDVQVIGYDGIRFAKEHEYVLSTIKQPLEQMAEEAVNILLAIIHQKNYQRQSVLPISYIEGKTTKNLKNLLTENATNGTL</sequence>
<keyword evidence="3" id="KW-0238">DNA-binding</keyword>
<dbReference type="PROSITE" id="PS50932">
    <property type="entry name" value="HTH_LACI_2"/>
    <property type="match status" value="1"/>
</dbReference>
<dbReference type="SUPFAM" id="SSF53822">
    <property type="entry name" value="Periplasmic binding protein-like I"/>
    <property type="match status" value="1"/>
</dbReference>
<keyword evidence="4" id="KW-0804">Transcription</keyword>
<protein>
    <submittedName>
        <fullName evidence="7">LacI family transcriptional regulator</fullName>
    </submittedName>
</protein>